<reference evidence="2 3" key="1">
    <citation type="submission" date="2019-04" db="EMBL/GenBank/DDBJ databases">
        <title>Phreatobacter aquaticus sp. nov.</title>
        <authorList>
            <person name="Choi A."/>
            <person name="Baek K."/>
        </authorList>
    </citation>
    <scope>NUCLEOTIDE SEQUENCE [LARGE SCALE GENOMIC DNA]</scope>
    <source>
        <strain evidence="2 3">NMCR1094</strain>
    </source>
</reference>
<feature type="transmembrane region" description="Helical" evidence="1">
    <location>
        <begin position="280"/>
        <end position="298"/>
    </location>
</feature>
<dbReference type="OrthoDB" id="7975584at2"/>
<protein>
    <recommendedName>
        <fullName evidence="4">YfhO family protein</fullName>
    </recommendedName>
</protein>
<feature type="transmembrane region" description="Helical" evidence="1">
    <location>
        <begin position="85"/>
        <end position="111"/>
    </location>
</feature>
<feature type="transmembrane region" description="Helical" evidence="1">
    <location>
        <begin position="123"/>
        <end position="154"/>
    </location>
</feature>
<keyword evidence="1" id="KW-0472">Membrane</keyword>
<dbReference type="EMBL" id="CP039865">
    <property type="protein sequence ID" value="QCK85038.1"/>
    <property type="molecule type" value="Genomic_DNA"/>
</dbReference>
<evidence type="ECO:0008006" key="4">
    <source>
        <dbReference type="Google" id="ProtNLM"/>
    </source>
</evidence>
<feature type="transmembrane region" description="Helical" evidence="1">
    <location>
        <begin position="365"/>
        <end position="384"/>
    </location>
</feature>
<feature type="transmembrane region" description="Helical" evidence="1">
    <location>
        <begin position="339"/>
        <end position="358"/>
    </location>
</feature>
<evidence type="ECO:0000313" key="3">
    <source>
        <dbReference type="Proteomes" id="UP000298588"/>
    </source>
</evidence>
<feature type="transmembrane region" description="Helical" evidence="1">
    <location>
        <begin position="174"/>
        <end position="197"/>
    </location>
</feature>
<keyword evidence="3" id="KW-1185">Reference proteome</keyword>
<organism evidence="2 3">
    <name type="scientific">Phreatobacter aquaticus</name>
    <dbReference type="NCBI Taxonomy" id="2570229"/>
    <lineage>
        <taxon>Bacteria</taxon>
        <taxon>Pseudomonadati</taxon>
        <taxon>Pseudomonadota</taxon>
        <taxon>Alphaproteobacteria</taxon>
        <taxon>Hyphomicrobiales</taxon>
        <taxon>Phreatobacteraceae</taxon>
        <taxon>Phreatobacter</taxon>
    </lineage>
</organism>
<keyword evidence="1" id="KW-1133">Transmembrane helix</keyword>
<feature type="transmembrane region" description="Helical" evidence="1">
    <location>
        <begin position="218"/>
        <end position="238"/>
    </location>
</feature>
<proteinExistence type="predicted"/>
<name>A0A4D7QCW0_9HYPH</name>
<gene>
    <name evidence="2" type="ORF">E8L99_04220</name>
</gene>
<keyword evidence="1" id="KW-0812">Transmembrane</keyword>
<dbReference type="Proteomes" id="UP000298588">
    <property type="component" value="Chromosome"/>
</dbReference>
<evidence type="ECO:0000313" key="2">
    <source>
        <dbReference type="EMBL" id="QCK85038.1"/>
    </source>
</evidence>
<evidence type="ECO:0000256" key="1">
    <source>
        <dbReference type="SAM" id="Phobius"/>
    </source>
</evidence>
<sequence>MSGARRINRTIEMRIALAAAVFAVLAPSLFVANPPLGDFANHAARLWLLAGGANLPPLDTIYEVRWSQATTNVAVDAVATAIGQLIPISIVSSALVALSFLLPPLGAALLNMAIFRRTHWWQILIFLFAWGYSSIHGLMNFHIGLGLALLAAALDVSLDKLGPWARLALRIACAGLLFSVHAFALAFYLALIGALVLGRDLAELASVRGLWSRGLKTAIAVLPLLLLPVAMMLASSALPGAHLAADATGPQAPPDQFGIHWDTPSVIERLGITLIPIRTYNHFVDLFFLICLAVPFFLAMAKRRLALHGGLFLVALILVVASQFMPLGMNGTWWLEKRLPNMAALMMAASLQPLVASFGRRGRIAVVAALLVLSVRATWIAHAWNAGTAGTLAVERVLTHVPPGAAVLPMQNIPHRDQAIWHGPFGLFTYGEPTYRHLPTLAIVQRRAFVPMLFTAAGKQPVTVRPPWSEIAVPEGDIPSPSVLGEPEVIAYRFPYLAFWRTRFDYLLLLNADMADGMGPLPDDPALTLVADEGFARLYRIVRSEPPAVRR</sequence>
<dbReference type="AlphaFoldDB" id="A0A4D7QCW0"/>
<dbReference type="RefSeq" id="WP_137098372.1">
    <property type="nucleotide sequence ID" value="NZ_CP039865.1"/>
</dbReference>
<dbReference type="KEGG" id="paqt:E8L99_04220"/>
<accession>A0A4D7QCW0</accession>
<feature type="transmembrane region" description="Helical" evidence="1">
    <location>
        <begin position="305"/>
        <end position="327"/>
    </location>
</feature>